<evidence type="ECO:0000256" key="3">
    <source>
        <dbReference type="ARBA" id="ARBA00010441"/>
    </source>
</evidence>
<comment type="pathway">
    <text evidence="2">Phospholipid metabolism; phosphatidylglycerol biosynthesis; phosphatidylglycerol from CDP-diacylglycerol: step 1/2.</text>
</comment>
<comment type="similarity">
    <text evidence="3 16">Belongs to the CDP-alcohol phosphatidyltransferase class-I family.</text>
</comment>
<evidence type="ECO:0000256" key="16">
    <source>
        <dbReference type="RuleBase" id="RU003750"/>
    </source>
</evidence>
<dbReference type="GO" id="GO:0016020">
    <property type="term" value="C:membrane"/>
    <property type="evidence" value="ECO:0007669"/>
    <property type="project" value="UniProtKB-SubCell"/>
</dbReference>
<dbReference type="EMBL" id="PHFL01000010">
    <property type="protein sequence ID" value="RFM25136.1"/>
    <property type="molecule type" value="Genomic_DNA"/>
</dbReference>
<evidence type="ECO:0000256" key="17">
    <source>
        <dbReference type="SAM" id="Phobius"/>
    </source>
</evidence>
<evidence type="ECO:0000256" key="13">
    <source>
        <dbReference type="ARBA" id="ARBA00023264"/>
    </source>
</evidence>
<keyword evidence="13" id="KW-1208">Phospholipid metabolism</keyword>
<evidence type="ECO:0000256" key="15">
    <source>
        <dbReference type="NCBIfam" id="TIGR00560"/>
    </source>
</evidence>
<evidence type="ECO:0000313" key="18">
    <source>
        <dbReference type="EMBL" id="RFM25136.1"/>
    </source>
</evidence>
<dbReference type="InterPro" id="IPR050324">
    <property type="entry name" value="CDP-alcohol_PTase-I"/>
</dbReference>
<dbReference type="Gene3D" id="1.20.120.1760">
    <property type="match status" value="1"/>
</dbReference>
<proteinExistence type="inferred from homology"/>
<dbReference type="InterPro" id="IPR048254">
    <property type="entry name" value="CDP_ALCOHOL_P_TRANSF_CS"/>
</dbReference>
<evidence type="ECO:0000256" key="7">
    <source>
        <dbReference type="ARBA" id="ARBA00022679"/>
    </source>
</evidence>
<dbReference type="Pfam" id="PF01066">
    <property type="entry name" value="CDP-OH_P_transf"/>
    <property type="match status" value="1"/>
</dbReference>
<name>A0A395M319_9BACT</name>
<keyword evidence="10" id="KW-0443">Lipid metabolism</keyword>
<organism evidence="18 19">
    <name type="scientific">Candidatus Thermochlorobacter aerophilus</name>
    <dbReference type="NCBI Taxonomy" id="1868324"/>
    <lineage>
        <taxon>Bacteria</taxon>
        <taxon>Pseudomonadati</taxon>
        <taxon>Chlorobiota</taxon>
        <taxon>Chlorobiia</taxon>
        <taxon>Chlorobiales</taxon>
        <taxon>Candidatus Thermochlorobacteriaceae</taxon>
        <taxon>Candidatus Thermochlorobacter</taxon>
    </lineage>
</organism>
<keyword evidence="11 17" id="KW-0472">Membrane</keyword>
<dbReference type="PROSITE" id="PS00379">
    <property type="entry name" value="CDP_ALCOHOL_P_TRANSF"/>
    <property type="match status" value="1"/>
</dbReference>
<evidence type="ECO:0000256" key="14">
    <source>
        <dbReference type="ARBA" id="ARBA00048586"/>
    </source>
</evidence>
<keyword evidence="6" id="KW-0444">Lipid biosynthesis</keyword>
<accession>A0A395M319</accession>
<dbReference type="PIRSF" id="PIRSF000847">
    <property type="entry name" value="Phos_ph_gly_syn"/>
    <property type="match status" value="1"/>
</dbReference>
<feature type="transmembrane region" description="Helical" evidence="17">
    <location>
        <begin position="71"/>
        <end position="96"/>
    </location>
</feature>
<evidence type="ECO:0000256" key="8">
    <source>
        <dbReference type="ARBA" id="ARBA00022692"/>
    </source>
</evidence>
<dbReference type="PANTHER" id="PTHR14269">
    <property type="entry name" value="CDP-DIACYLGLYCEROL--GLYCEROL-3-PHOSPHATE 3-PHOSPHATIDYLTRANSFERASE-RELATED"/>
    <property type="match status" value="1"/>
</dbReference>
<dbReference type="GO" id="GO:0046474">
    <property type="term" value="P:glycerophospholipid biosynthetic process"/>
    <property type="evidence" value="ECO:0007669"/>
    <property type="project" value="TreeGrafter"/>
</dbReference>
<dbReference type="NCBIfam" id="TIGR00560">
    <property type="entry name" value="pgsA"/>
    <property type="match status" value="1"/>
</dbReference>
<evidence type="ECO:0000256" key="1">
    <source>
        <dbReference type="ARBA" id="ARBA00004141"/>
    </source>
</evidence>
<dbReference type="GO" id="GO:0008444">
    <property type="term" value="F:CDP-diacylglycerol-glycerol-3-phosphate 3-phosphatidyltransferase activity"/>
    <property type="evidence" value="ECO:0007669"/>
    <property type="project" value="UniProtKB-UniRule"/>
</dbReference>
<dbReference type="Proteomes" id="UP000266389">
    <property type="component" value="Unassembled WGS sequence"/>
</dbReference>
<comment type="caution">
    <text evidence="18">The sequence shown here is derived from an EMBL/GenBank/DDBJ whole genome shotgun (WGS) entry which is preliminary data.</text>
</comment>
<keyword evidence="9 17" id="KW-1133">Transmembrane helix</keyword>
<evidence type="ECO:0000256" key="4">
    <source>
        <dbReference type="ARBA" id="ARBA00013170"/>
    </source>
</evidence>
<evidence type="ECO:0000256" key="2">
    <source>
        <dbReference type="ARBA" id="ARBA00005042"/>
    </source>
</evidence>
<feature type="transmembrane region" description="Helical" evidence="17">
    <location>
        <begin position="130"/>
        <end position="147"/>
    </location>
</feature>
<dbReference type="InterPro" id="IPR000462">
    <property type="entry name" value="CDP-OH_P_trans"/>
</dbReference>
<feature type="transmembrane region" description="Helical" evidence="17">
    <location>
        <begin position="6"/>
        <end position="24"/>
    </location>
</feature>
<keyword evidence="8 17" id="KW-0812">Transmembrane</keyword>
<evidence type="ECO:0000313" key="19">
    <source>
        <dbReference type="Proteomes" id="UP000266389"/>
    </source>
</evidence>
<comment type="catalytic activity">
    <reaction evidence="14">
        <text>a CDP-1,2-diacyl-sn-glycerol + sn-glycerol 3-phosphate = a 1,2-diacyl-sn-glycero-3-phospho-(1'-sn-glycero-3'-phosphate) + CMP + H(+)</text>
        <dbReference type="Rhea" id="RHEA:12593"/>
        <dbReference type="ChEBI" id="CHEBI:15378"/>
        <dbReference type="ChEBI" id="CHEBI:57597"/>
        <dbReference type="ChEBI" id="CHEBI:58332"/>
        <dbReference type="ChEBI" id="CHEBI:60110"/>
        <dbReference type="ChEBI" id="CHEBI:60377"/>
        <dbReference type="EC" id="2.7.8.5"/>
    </reaction>
</comment>
<dbReference type="PANTHER" id="PTHR14269:SF62">
    <property type="entry name" value="CDP-DIACYLGLYCEROL--GLYCEROL-3-PHOSPHATE 3-PHOSPHATIDYLTRANSFERASE 1, CHLOROPLASTIC"/>
    <property type="match status" value="1"/>
</dbReference>
<dbReference type="InterPro" id="IPR004570">
    <property type="entry name" value="Phosphatidylglycerol_P_synth"/>
</dbReference>
<dbReference type="InterPro" id="IPR043130">
    <property type="entry name" value="CDP-OH_PTrfase_TM_dom"/>
</dbReference>
<evidence type="ECO:0000256" key="12">
    <source>
        <dbReference type="ARBA" id="ARBA00023209"/>
    </source>
</evidence>
<comment type="subcellular location">
    <subcellularLocation>
        <location evidence="1">Membrane</location>
        <topology evidence="1">Multi-pass membrane protein</topology>
    </subcellularLocation>
</comment>
<dbReference type="AlphaFoldDB" id="A0A395M319"/>
<feature type="transmembrane region" description="Helical" evidence="17">
    <location>
        <begin position="159"/>
        <end position="184"/>
    </location>
</feature>
<protein>
    <recommendedName>
        <fullName evidence="5 15">CDP-diacylglycerol--glycerol-3-phosphate 3-phosphatidyltransferase</fullName>
        <ecNumber evidence="4 15">2.7.8.5</ecNumber>
    </recommendedName>
</protein>
<gene>
    <name evidence="18" type="primary">pgsA</name>
    <name evidence="18" type="ORF">D0433_02550</name>
</gene>
<reference evidence="18 19" key="1">
    <citation type="journal article" date="2011" name="ISME J.">
        <title>Community ecology of hot spring cyanobacterial mats: predominant populations and their functional potential.</title>
        <authorList>
            <person name="Klatt C.G."/>
            <person name="Wood J.M."/>
            <person name="Rusch D.B."/>
            <person name="Bateson M.M."/>
            <person name="Hamamura N."/>
            <person name="Heidelberg J.F."/>
            <person name="Grossman A.R."/>
            <person name="Bhaya D."/>
            <person name="Cohan F.M."/>
            <person name="Kuhl M."/>
            <person name="Bryant D.A."/>
            <person name="Ward D.M."/>
        </authorList>
    </citation>
    <scope>NUCLEOTIDE SEQUENCE [LARGE SCALE GENOMIC DNA]</scope>
    <source>
        <strain evidence="18">OS</strain>
    </source>
</reference>
<keyword evidence="7 16" id="KW-0808">Transferase</keyword>
<sequence>MTLPNQLTILRIVLTPVFVGLMLLDSVNSRLIGIGVFTIASLTDLYDGYHARKYGEVTRWGAFMDPLADKILITSAFLVFVAHGILELWMVLVVLARDVLVTMMRLYAELKDKPIVTSKSAKIKTLLQNVLAYLLLLLMLCSEQNLFGEAIANEAKKQLHAPVVGIAMLLLTIYTVYTGITYLVENWQTLRAVYLDARSSVNA</sequence>
<evidence type="ECO:0000256" key="5">
    <source>
        <dbReference type="ARBA" id="ARBA00014944"/>
    </source>
</evidence>
<evidence type="ECO:0000256" key="6">
    <source>
        <dbReference type="ARBA" id="ARBA00022516"/>
    </source>
</evidence>
<evidence type="ECO:0000256" key="11">
    <source>
        <dbReference type="ARBA" id="ARBA00023136"/>
    </source>
</evidence>
<dbReference type="EC" id="2.7.8.5" evidence="4 15"/>
<evidence type="ECO:0000256" key="9">
    <source>
        <dbReference type="ARBA" id="ARBA00022989"/>
    </source>
</evidence>
<keyword evidence="12" id="KW-0594">Phospholipid biosynthesis</keyword>
<evidence type="ECO:0000256" key="10">
    <source>
        <dbReference type="ARBA" id="ARBA00023098"/>
    </source>
</evidence>